<dbReference type="PROSITE" id="PS50835">
    <property type="entry name" value="IG_LIKE"/>
    <property type="match status" value="1"/>
</dbReference>
<evidence type="ECO:0000256" key="1">
    <source>
        <dbReference type="ARBA" id="ARBA00023319"/>
    </source>
</evidence>
<dbReference type="GO" id="GO:0005886">
    <property type="term" value="C:plasma membrane"/>
    <property type="evidence" value="ECO:0007669"/>
    <property type="project" value="TreeGrafter"/>
</dbReference>
<dbReference type="SMART" id="SM00409">
    <property type="entry name" value="IG"/>
    <property type="match status" value="1"/>
</dbReference>
<comment type="caution">
    <text evidence="4">The sequence shown here is derived from an EMBL/GenBank/DDBJ whole genome shotgun (WGS) entry which is preliminary data.</text>
</comment>
<feature type="domain" description="Ig-like" evidence="3">
    <location>
        <begin position="21"/>
        <end position="112"/>
    </location>
</feature>
<keyword evidence="1" id="KW-0393">Immunoglobulin domain</keyword>
<dbReference type="GO" id="GO:0070593">
    <property type="term" value="P:dendrite self-avoidance"/>
    <property type="evidence" value="ECO:0007669"/>
    <property type="project" value="TreeGrafter"/>
</dbReference>
<feature type="compositionally biased region" description="Polar residues" evidence="2">
    <location>
        <begin position="100"/>
        <end position="113"/>
    </location>
</feature>
<dbReference type="PANTHER" id="PTHR10075">
    <property type="entry name" value="BASIGIN RELATED"/>
    <property type="match status" value="1"/>
</dbReference>
<dbReference type="Gene3D" id="2.60.40.10">
    <property type="entry name" value="Immunoglobulins"/>
    <property type="match status" value="1"/>
</dbReference>
<dbReference type="InterPro" id="IPR036179">
    <property type="entry name" value="Ig-like_dom_sf"/>
</dbReference>
<accession>A0A8X7X7S8</accession>
<dbReference type="FunFam" id="2.60.40.10:FF:000023">
    <property type="entry name" value="receptor-type tyrosine-protein phosphatase delta isoform X2"/>
    <property type="match status" value="1"/>
</dbReference>
<feature type="non-terminal residue" evidence="4">
    <location>
        <position position="1"/>
    </location>
</feature>
<dbReference type="InterPro" id="IPR013783">
    <property type="entry name" value="Ig-like_fold"/>
</dbReference>
<dbReference type="EMBL" id="JAATIS010003638">
    <property type="protein sequence ID" value="KAG2463833.1"/>
    <property type="molecule type" value="Genomic_DNA"/>
</dbReference>
<dbReference type="Pfam" id="PF07679">
    <property type="entry name" value="I-set"/>
    <property type="match status" value="1"/>
</dbReference>
<dbReference type="Proteomes" id="UP000886611">
    <property type="component" value="Unassembled WGS sequence"/>
</dbReference>
<feature type="compositionally biased region" description="Basic and acidic residues" evidence="2">
    <location>
        <begin position="115"/>
        <end position="124"/>
    </location>
</feature>
<organism evidence="4 5">
    <name type="scientific">Polypterus senegalus</name>
    <name type="common">Senegal bichir</name>
    <dbReference type="NCBI Taxonomy" id="55291"/>
    <lineage>
        <taxon>Eukaryota</taxon>
        <taxon>Metazoa</taxon>
        <taxon>Chordata</taxon>
        <taxon>Craniata</taxon>
        <taxon>Vertebrata</taxon>
        <taxon>Euteleostomi</taxon>
        <taxon>Actinopterygii</taxon>
        <taxon>Polypteriformes</taxon>
        <taxon>Polypteridae</taxon>
        <taxon>Polypterus</taxon>
    </lineage>
</organism>
<dbReference type="InterPro" id="IPR003599">
    <property type="entry name" value="Ig_sub"/>
</dbReference>
<reference evidence="4 5" key="1">
    <citation type="journal article" date="2021" name="Cell">
        <title>Tracing the genetic footprints of vertebrate landing in non-teleost ray-finned fishes.</title>
        <authorList>
            <person name="Bi X."/>
            <person name="Wang K."/>
            <person name="Yang L."/>
            <person name="Pan H."/>
            <person name="Jiang H."/>
            <person name="Wei Q."/>
            <person name="Fang M."/>
            <person name="Yu H."/>
            <person name="Zhu C."/>
            <person name="Cai Y."/>
            <person name="He Y."/>
            <person name="Gan X."/>
            <person name="Zeng H."/>
            <person name="Yu D."/>
            <person name="Zhu Y."/>
            <person name="Jiang H."/>
            <person name="Qiu Q."/>
            <person name="Yang H."/>
            <person name="Zhang Y.E."/>
            <person name="Wang W."/>
            <person name="Zhu M."/>
            <person name="He S."/>
            <person name="Zhang G."/>
        </authorList>
    </citation>
    <scope>NUCLEOTIDE SEQUENCE [LARGE SCALE GENOMIC DNA]</scope>
    <source>
        <strain evidence="4">Bchr_013</strain>
    </source>
</reference>
<name>A0A8X7X7S8_POLSE</name>
<dbReference type="InterPro" id="IPR003598">
    <property type="entry name" value="Ig_sub2"/>
</dbReference>
<dbReference type="GO" id="GO:0030424">
    <property type="term" value="C:axon"/>
    <property type="evidence" value="ECO:0007669"/>
    <property type="project" value="TreeGrafter"/>
</dbReference>
<feature type="region of interest" description="Disordered" evidence="2">
    <location>
        <begin position="98"/>
        <end position="171"/>
    </location>
</feature>
<proteinExistence type="predicted"/>
<evidence type="ECO:0000313" key="5">
    <source>
        <dbReference type="Proteomes" id="UP000886611"/>
    </source>
</evidence>
<feature type="non-terminal residue" evidence="4">
    <location>
        <position position="171"/>
    </location>
</feature>
<dbReference type="InterPro" id="IPR007110">
    <property type="entry name" value="Ig-like_dom"/>
</dbReference>
<evidence type="ECO:0000256" key="2">
    <source>
        <dbReference type="SAM" id="MobiDB-lite"/>
    </source>
</evidence>
<gene>
    <name evidence="4" type="primary">Ptprs_1</name>
    <name evidence="4" type="ORF">GTO96_0003434</name>
</gene>
<dbReference type="SUPFAM" id="SSF48726">
    <property type="entry name" value="Immunoglobulin"/>
    <property type="match status" value="1"/>
</dbReference>
<dbReference type="GO" id="GO:0098632">
    <property type="term" value="F:cell-cell adhesion mediator activity"/>
    <property type="evidence" value="ECO:0007669"/>
    <property type="project" value="TreeGrafter"/>
</dbReference>
<keyword evidence="5" id="KW-1185">Reference proteome</keyword>
<dbReference type="GO" id="GO:0007156">
    <property type="term" value="P:homophilic cell adhesion via plasma membrane adhesion molecules"/>
    <property type="evidence" value="ECO:0007669"/>
    <property type="project" value="TreeGrafter"/>
</dbReference>
<evidence type="ECO:0000313" key="4">
    <source>
        <dbReference type="EMBL" id="KAG2463833.1"/>
    </source>
</evidence>
<dbReference type="SMART" id="SM00408">
    <property type="entry name" value="IGc2"/>
    <property type="match status" value="1"/>
</dbReference>
<protein>
    <submittedName>
        <fullName evidence="4">PTPRS phosphatase</fullName>
    </submittedName>
</protein>
<dbReference type="PANTHER" id="PTHR10075:SF100">
    <property type="entry name" value="FASCICLIN-2"/>
    <property type="match status" value="1"/>
</dbReference>
<evidence type="ECO:0000259" key="3">
    <source>
        <dbReference type="PROSITE" id="PS50835"/>
    </source>
</evidence>
<dbReference type="GO" id="GO:0007411">
    <property type="term" value="P:axon guidance"/>
    <property type="evidence" value="ECO:0007669"/>
    <property type="project" value="TreeGrafter"/>
</dbReference>
<dbReference type="AlphaFoldDB" id="A0A8X7X7S8"/>
<sequence length="171" mass="18725">MPIKHILRSNKQMSILVSAVPIFTKVPVDQIGVSGGVASFVCQATGDPKPRVSWIKKGKRVNSQRVETIDFDEGAGAVLRIQPLRTPRDENTYECVAENSEGNAVTTAQTLHPQRNLEKRDVRPPKKSHKANQDPDSAVQERLTHKPASLQLPPGHGLNGPKNGELAFKVL</sequence>
<dbReference type="InterPro" id="IPR013098">
    <property type="entry name" value="Ig_I-set"/>
</dbReference>